<dbReference type="EMBL" id="MU268001">
    <property type="protein sequence ID" value="KAH7906566.1"/>
    <property type="molecule type" value="Genomic_DNA"/>
</dbReference>
<name>A0ACB8A0C4_9AGAM</name>
<gene>
    <name evidence="1" type="ORF">BJ138DRAFT_1117453</name>
</gene>
<sequence length="140" mass="15895">MLLKGLIAITFFLTIFANAASVSRRSEQSYRFDLQIWNNYSYEGSLSLNWAQTLKASRANGAHVCEDFQFMNDKLRSYRFDPYDDPKSMELQFYENIGCGGRVFLHTTGPTSNPDVEKHYPKALKSSSFKLIHHGNGAGV</sequence>
<protein>
    <submittedName>
        <fullName evidence="1">Uncharacterized protein</fullName>
    </submittedName>
</protein>
<evidence type="ECO:0000313" key="1">
    <source>
        <dbReference type="EMBL" id="KAH7906566.1"/>
    </source>
</evidence>
<keyword evidence="2" id="KW-1185">Reference proteome</keyword>
<proteinExistence type="predicted"/>
<comment type="caution">
    <text evidence="1">The sequence shown here is derived from an EMBL/GenBank/DDBJ whole genome shotgun (WGS) entry which is preliminary data.</text>
</comment>
<dbReference type="Proteomes" id="UP000790377">
    <property type="component" value="Unassembled WGS sequence"/>
</dbReference>
<accession>A0ACB8A0C4</accession>
<reference evidence="1" key="1">
    <citation type="journal article" date="2021" name="New Phytol.">
        <title>Evolutionary innovations through gain and loss of genes in the ectomycorrhizal Boletales.</title>
        <authorList>
            <person name="Wu G."/>
            <person name="Miyauchi S."/>
            <person name="Morin E."/>
            <person name="Kuo A."/>
            <person name="Drula E."/>
            <person name="Varga T."/>
            <person name="Kohler A."/>
            <person name="Feng B."/>
            <person name="Cao Y."/>
            <person name="Lipzen A."/>
            <person name="Daum C."/>
            <person name="Hundley H."/>
            <person name="Pangilinan J."/>
            <person name="Johnson J."/>
            <person name="Barry K."/>
            <person name="LaButti K."/>
            <person name="Ng V."/>
            <person name="Ahrendt S."/>
            <person name="Min B."/>
            <person name="Choi I.G."/>
            <person name="Park H."/>
            <person name="Plett J.M."/>
            <person name="Magnuson J."/>
            <person name="Spatafora J.W."/>
            <person name="Nagy L.G."/>
            <person name="Henrissat B."/>
            <person name="Grigoriev I.V."/>
            <person name="Yang Z.L."/>
            <person name="Xu J."/>
            <person name="Martin F.M."/>
        </authorList>
    </citation>
    <scope>NUCLEOTIDE SEQUENCE</scope>
    <source>
        <strain evidence="1">ATCC 28755</strain>
    </source>
</reference>
<evidence type="ECO:0000313" key="2">
    <source>
        <dbReference type="Proteomes" id="UP000790377"/>
    </source>
</evidence>
<organism evidence="1 2">
    <name type="scientific">Hygrophoropsis aurantiaca</name>
    <dbReference type="NCBI Taxonomy" id="72124"/>
    <lineage>
        <taxon>Eukaryota</taxon>
        <taxon>Fungi</taxon>
        <taxon>Dikarya</taxon>
        <taxon>Basidiomycota</taxon>
        <taxon>Agaricomycotina</taxon>
        <taxon>Agaricomycetes</taxon>
        <taxon>Agaricomycetidae</taxon>
        <taxon>Boletales</taxon>
        <taxon>Coniophorineae</taxon>
        <taxon>Hygrophoropsidaceae</taxon>
        <taxon>Hygrophoropsis</taxon>
    </lineage>
</organism>